<keyword evidence="2" id="KW-1185">Reference proteome</keyword>
<evidence type="ECO:0000313" key="1">
    <source>
        <dbReference type="EMBL" id="NYA69711.1"/>
    </source>
</evidence>
<dbReference type="Gene3D" id="2.60.40.1120">
    <property type="entry name" value="Carboxypeptidase-like, regulatory domain"/>
    <property type="match status" value="1"/>
</dbReference>
<gene>
    <name evidence="1" type="ORF">HZF10_02170</name>
</gene>
<protein>
    <submittedName>
        <fullName evidence="1">Carboxypeptidase-like regulatory domain-containing protein</fullName>
    </submittedName>
</protein>
<accession>A0A7Y8XZQ3</accession>
<dbReference type="GO" id="GO:0004180">
    <property type="term" value="F:carboxypeptidase activity"/>
    <property type="evidence" value="ECO:0007669"/>
    <property type="project" value="UniProtKB-KW"/>
</dbReference>
<keyword evidence="1" id="KW-0645">Protease</keyword>
<dbReference type="Pfam" id="PF13715">
    <property type="entry name" value="CarbopepD_reg_2"/>
    <property type="match status" value="1"/>
</dbReference>
<dbReference type="AlphaFoldDB" id="A0A7Y8XZQ3"/>
<evidence type="ECO:0000313" key="2">
    <source>
        <dbReference type="Proteomes" id="UP000535020"/>
    </source>
</evidence>
<name>A0A7Y8XZQ3_9FLAO</name>
<organism evidence="1 2">
    <name type="scientific">Flavobacterium agri</name>
    <dbReference type="NCBI Taxonomy" id="2743471"/>
    <lineage>
        <taxon>Bacteria</taxon>
        <taxon>Pseudomonadati</taxon>
        <taxon>Bacteroidota</taxon>
        <taxon>Flavobacteriia</taxon>
        <taxon>Flavobacteriales</taxon>
        <taxon>Flavobacteriaceae</taxon>
        <taxon>Flavobacterium</taxon>
    </lineage>
</organism>
<dbReference type="RefSeq" id="WP_176004530.1">
    <property type="nucleotide sequence ID" value="NZ_JABWMI010000003.1"/>
</dbReference>
<dbReference type="EMBL" id="JACBJI010000001">
    <property type="protein sequence ID" value="NYA69711.1"/>
    <property type="molecule type" value="Genomic_DNA"/>
</dbReference>
<dbReference type="Proteomes" id="UP000535020">
    <property type="component" value="Unassembled WGS sequence"/>
</dbReference>
<comment type="caution">
    <text evidence="1">The sequence shown here is derived from an EMBL/GenBank/DDBJ whole genome shotgun (WGS) entry which is preliminary data.</text>
</comment>
<keyword evidence="1" id="KW-0378">Hydrolase</keyword>
<dbReference type="InterPro" id="IPR008969">
    <property type="entry name" value="CarboxyPept-like_regulatory"/>
</dbReference>
<keyword evidence="1" id="KW-0121">Carboxypeptidase</keyword>
<sequence length="237" mass="26061">MHISVPKPCHENWHEMTQVEKGRFCSSCQKKAHDFTMASDREIIAILRKSDEACGRFLPSQLEREIVEQKEKSTAWSIAATGVLGLLSMASAQAQEKEKPDAVLLVGAPLQQVEREQPILVKGEVAIVGKPNPQNKKSIISGTVSDANGPLPGAIVAKDDKMSVQTDADGKYSIEAKTGDTLTFSFVGMKEKSIQIGTSQTCDAVLEDGYVTIGVIVTTTRPNLIKRTYYHVRNWFR</sequence>
<proteinExistence type="predicted"/>
<dbReference type="SUPFAM" id="SSF49464">
    <property type="entry name" value="Carboxypeptidase regulatory domain-like"/>
    <property type="match status" value="1"/>
</dbReference>
<reference evidence="1 2" key="1">
    <citation type="submission" date="2020-07" db="EMBL/GenBank/DDBJ databases">
        <authorList>
            <person name="Sun Q."/>
        </authorList>
    </citation>
    <scope>NUCLEOTIDE SEQUENCE [LARGE SCALE GENOMIC DNA]</scope>
    <source>
        <strain evidence="1 2">MAH-1</strain>
    </source>
</reference>